<dbReference type="Gene3D" id="3.30.70.20">
    <property type="match status" value="1"/>
</dbReference>
<dbReference type="CDD" id="cd03377">
    <property type="entry name" value="TPP_PFOR_PNO"/>
    <property type="match status" value="1"/>
</dbReference>
<evidence type="ECO:0000259" key="1">
    <source>
        <dbReference type="PROSITE" id="PS51379"/>
    </source>
</evidence>
<dbReference type="AlphaFoldDB" id="A0A0F9AQF4"/>
<dbReference type="PANTHER" id="PTHR32154:SF0">
    <property type="entry name" value="PYRUVATE-FLAVODOXIN OXIDOREDUCTASE-RELATED"/>
    <property type="match status" value="1"/>
</dbReference>
<organism evidence="2">
    <name type="scientific">marine sediment metagenome</name>
    <dbReference type="NCBI Taxonomy" id="412755"/>
    <lineage>
        <taxon>unclassified sequences</taxon>
        <taxon>metagenomes</taxon>
        <taxon>ecological metagenomes</taxon>
    </lineage>
</organism>
<dbReference type="InterPro" id="IPR011766">
    <property type="entry name" value="TPP_enzyme_TPP-bd"/>
</dbReference>
<dbReference type="PANTHER" id="PTHR32154">
    <property type="entry name" value="PYRUVATE-FLAVODOXIN OXIDOREDUCTASE-RELATED"/>
    <property type="match status" value="1"/>
</dbReference>
<dbReference type="PROSITE" id="PS51379">
    <property type="entry name" value="4FE4S_FER_2"/>
    <property type="match status" value="1"/>
</dbReference>
<protein>
    <recommendedName>
        <fullName evidence="1">4Fe-4S ferredoxin-type domain-containing protein</fullName>
    </recommendedName>
</protein>
<dbReference type="FunFam" id="3.40.50.970:FF:000041">
    <property type="entry name" value="Pyruvate:ferredoxin (Flavodoxin) oxidoreductase"/>
    <property type="match status" value="1"/>
</dbReference>
<proteinExistence type="predicted"/>
<dbReference type="EMBL" id="LAZR01044765">
    <property type="protein sequence ID" value="KKL03852.1"/>
    <property type="molecule type" value="Genomic_DNA"/>
</dbReference>
<name>A0A0F9AQF4_9ZZZZ</name>
<feature type="non-terminal residue" evidence="2">
    <location>
        <position position="1"/>
    </location>
</feature>
<dbReference type="InterPro" id="IPR017896">
    <property type="entry name" value="4Fe4S_Fe-S-bd"/>
</dbReference>
<dbReference type="GO" id="GO:0030976">
    <property type="term" value="F:thiamine pyrophosphate binding"/>
    <property type="evidence" value="ECO:0007669"/>
    <property type="project" value="InterPro"/>
</dbReference>
<dbReference type="PROSITE" id="PS00198">
    <property type="entry name" value="4FE4S_FER_1"/>
    <property type="match status" value="1"/>
</dbReference>
<sequence>TVQVAPEDCTGCMLCARTCPGVKRVNGEKTDDKALMMKQQFPLREKESENWDFFLGLPETDTSLMSRTSVLGSQLLPPLFEFSGACAGCGETPYVKLVSQLFGDRAIIGNATGCSSIYGGNLPTTPYTRRKDGRGPVWSNSLFEDAAEFSLGMRLTADKLMEHAVELIDTILQKGGHGLDEALLKAVKGADQGDADSIEAQRKRVEKLKKSLEGREEKELKLLESLCDHLIRKSVWAFGGDGWAYDIGYGGLDHVIASGKDINILVLDTEVYSNTGGQMSKSTPIGAIARFAEAGKPVGKKDLGMMAMAYGSVYVARIAMGATMSQTVRAFNEADAHRGPSLIIAYSHCIAHGIDMSRGLEEQKKAVGSGAWILFRYNPMLEAEGKNPLILDSKEPREDIADYMYNQLRFKSLKRTDPEKAQKYLQLARKGVEKSYKIYKTLADM</sequence>
<dbReference type="InterPro" id="IPR017900">
    <property type="entry name" value="4Fe4S_Fe_S_CS"/>
</dbReference>
<comment type="caution">
    <text evidence="2">The sequence shown here is derived from an EMBL/GenBank/DDBJ whole genome shotgun (WGS) entry which is preliminary data.</text>
</comment>
<dbReference type="InterPro" id="IPR050722">
    <property type="entry name" value="Pyruvate:ferred/Flavod_OxRd"/>
</dbReference>
<evidence type="ECO:0000313" key="2">
    <source>
        <dbReference type="EMBL" id="KKL03852.1"/>
    </source>
</evidence>
<dbReference type="GO" id="GO:0006979">
    <property type="term" value="P:response to oxidative stress"/>
    <property type="evidence" value="ECO:0007669"/>
    <property type="project" value="TreeGrafter"/>
</dbReference>
<accession>A0A0F9AQF4</accession>
<dbReference type="SUPFAM" id="SSF52518">
    <property type="entry name" value="Thiamin diphosphate-binding fold (THDP-binding)"/>
    <property type="match status" value="1"/>
</dbReference>
<reference evidence="2" key="1">
    <citation type="journal article" date="2015" name="Nature">
        <title>Complex archaea that bridge the gap between prokaryotes and eukaryotes.</title>
        <authorList>
            <person name="Spang A."/>
            <person name="Saw J.H."/>
            <person name="Jorgensen S.L."/>
            <person name="Zaremba-Niedzwiedzka K."/>
            <person name="Martijn J."/>
            <person name="Lind A.E."/>
            <person name="van Eijk R."/>
            <person name="Schleper C."/>
            <person name="Guy L."/>
            <person name="Ettema T.J."/>
        </authorList>
    </citation>
    <scope>NUCLEOTIDE SEQUENCE</scope>
</reference>
<dbReference type="GO" id="GO:0003824">
    <property type="term" value="F:catalytic activity"/>
    <property type="evidence" value="ECO:0007669"/>
    <property type="project" value="InterPro"/>
</dbReference>
<dbReference type="Pfam" id="PF02775">
    <property type="entry name" value="TPP_enzyme_C"/>
    <property type="match status" value="1"/>
</dbReference>
<dbReference type="InterPro" id="IPR029061">
    <property type="entry name" value="THDP-binding"/>
</dbReference>
<dbReference type="Gene3D" id="3.40.50.970">
    <property type="match status" value="1"/>
</dbReference>
<feature type="domain" description="4Fe-4S ferredoxin-type" evidence="1">
    <location>
        <begin position="1"/>
        <end position="28"/>
    </location>
</feature>
<gene>
    <name evidence="2" type="ORF">LCGC14_2621980</name>
</gene>